<dbReference type="PANTHER" id="PTHR10429">
    <property type="entry name" value="DNA-3-METHYLADENINE GLYCOSYLASE"/>
    <property type="match status" value="1"/>
</dbReference>
<dbReference type="InterPro" id="IPR011034">
    <property type="entry name" value="Formyl_transferase-like_C_sf"/>
</dbReference>
<dbReference type="FunFam" id="3.10.300.10:FF:000001">
    <property type="entry name" value="Putative 3-methyladenine DNA glycosylase"/>
    <property type="match status" value="1"/>
</dbReference>
<evidence type="ECO:0000256" key="8">
    <source>
        <dbReference type="ARBA" id="ARBA00033426"/>
    </source>
</evidence>
<proteinExistence type="inferred from homology"/>
<dbReference type="CDD" id="cd00540">
    <property type="entry name" value="AAG"/>
    <property type="match status" value="1"/>
</dbReference>
<dbReference type="EMBL" id="LNIX01000001">
    <property type="protein sequence ID" value="OXA64633.1"/>
    <property type="molecule type" value="Genomic_DNA"/>
</dbReference>
<gene>
    <name evidence="15" type="ORF">Fcan01_03188</name>
</gene>
<dbReference type="HAMAP" id="MF_00527">
    <property type="entry name" value="3MGH"/>
    <property type="match status" value="1"/>
</dbReference>
<dbReference type="EC" id="3.2.2.21" evidence="4"/>
<feature type="region of interest" description="Disordered" evidence="14">
    <location>
        <begin position="23"/>
        <end position="61"/>
    </location>
</feature>
<evidence type="ECO:0000256" key="4">
    <source>
        <dbReference type="ARBA" id="ARBA00012000"/>
    </source>
</evidence>
<dbReference type="GO" id="GO:0003905">
    <property type="term" value="F:alkylbase DNA N-glycosylase activity"/>
    <property type="evidence" value="ECO:0007669"/>
    <property type="project" value="UniProtKB-EC"/>
</dbReference>
<evidence type="ECO:0000256" key="3">
    <source>
        <dbReference type="ARBA" id="ARBA00009232"/>
    </source>
</evidence>
<dbReference type="STRING" id="158441.A0A226F4C8"/>
<evidence type="ECO:0000256" key="5">
    <source>
        <dbReference type="ARBA" id="ARBA00022763"/>
    </source>
</evidence>
<dbReference type="PANTHER" id="PTHR10429:SF0">
    <property type="entry name" value="DNA-3-METHYLADENINE GLYCOSYLASE"/>
    <property type="match status" value="1"/>
</dbReference>
<evidence type="ECO:0000256" key="14">
    <source>
        <dbReference type="SAM" id="MobiDB-lite"/>
    </source>
</evidence>
<evidence type="ECO:0000256" key="2">
    <source>
        <dbReference type="ARBA" id="ARBA00002421"/>
    </source>
</evidence>
<keyword evidence="6" id="KW-0378">Hydrolase</keyword>
<comment type="caution">
    <text evidence="15">The sequence shown here is derived from an EMBL/GenBank/DDBJ whole genome shotgun (WGS) entry which is preliminary data.</text>
</comment>
<dbReference type="OrthoDB" id="6353017at2759"/>
<dbReference type="NCBIfam" id="TIGR00567">
    <property type="entry name" value="3mg"/>
    <property type="match status" value="1"/>
</dbReference>
<evidence type="ECO:0000256" key="6">
    <source>
        <dbReference type="ARBA" id="ARBA00022801"/>
    </source>
</evidence>
<evidence type="ECO:0000313" key="16">
    <source>
        <dbReference type="Proteomes" id="UP000198287"/>
    </source>
</evidence>
<evidence type="ECO:0000256" key="11">
    <source>
        <dbReference type="ARBA" id="ARBA00076879"/>
    </source>
</evidence>
<comment type="subunit">
    <text evidence="9">Binds MBD1. Binds SSBP1.</text>
</comment>
<dbReference type="Gene3D" id="3.10.300.10">
    <property type="entry name" value="Methylpurine-DNA glycosylase (MPG)"/>
    <property type="match status" value="1"/>
</dbReference>
<dbReference type="OMA" id="CLAFHIN"/>
<feature type="region of interest" description="Disordered" evidence="14">
    <location>
        <begin position="226"/>
        <end position="251"/>
    </location>
</feature>
<comment type="similarity">
    <text evidence="3">Belongs to the DNA glycosylase MPG family.</text>
</comment>
<comment type="function">
    <text evidence="2">Hydrolysis of the deoxyribose N-glycosidic bond to excise 3-methyladenine, and 7-methylguanine from the damaged DNA polymer formed by alkylation lesions.</text>
</comment>
<feature type="compositionally biased region" description="Low complexity" evidence="14">
    <location>
        <begin position="40"/>
        <end position="52"/>
    </location>
</feature>
<evidence type="ECO:0000256" key="7">
    <source>
        <dbReference type="ARBA" id="ARBA00023204"/>
    </source>
</evidence>
<name>A0A226F4C8_FOLCA</name>
<dbReference type="GO" id="GO:0006284">
    <property type="term" value="P:base-excision repair"/>
    <property type="evidence" value="ECO:0007669"/>
    <property type="project" value="InterPro"/>
</dbReference>
<dbReference type="GO" id="GO:0003677">
    <property type="term" value="F:DNA binding"/>
    <property type="evidence" value="ECO:0007669"/>
    <property type="project" value="InterPro"/>
</dbReference>
<dbReference type="InterPro" id="IPR003180">
    <property type="entry name" value="MPG"/>
</dbReference>
<feature type="compositionally biased region" description="Basic and acidic residues" evidence="14">
    <location>
        <begin position="232"/>
        <end position="251"/>
    </location>
</feature>
<evidence type="ECO:0000256" key="1">
    <source>
        <dbReference type="ARBA" id="ARBA00000086"/>
    </source>
</evidence>
<evidence type="ECO:0000256" key="10">
    <source>
        <dbReference type="ARBA" id="ARBA00068926"/>
    </source>
</evidence>
<evidence type="ECO:0000256" key="9">
    <source>
        <dbReference type="ARBA" id="ARBA00066187"/>
    </source>
</evidence>
<evidence type="ECO:0000256" key="12">
    <source>
        <dbReference type="ARBA" id="ARBA00078171"/>
    </source>
</evidence>
<dbReference type="InterPro" id="IPR036995">
    <property type="entry name" value="MPG_sf"/>
</dbReference>
<keyword evidence="5" id="KW-0227">DNA damage</keyword>
<keyword evidence="16" id="KW-1185">Reference proteome</keyword>
<protein>
    <recommendedName>
        <fullName evidence="10">DNA-3-methyladenine glycosylase</fullName>
        <ecNumber evidence="4">3.2.2.21</ecNumber>
    </recommendedName>
    <alternativeName>
        <fullName evidence="11">3-alkyladenine DNA glycosylase</fullName>
    </alternativeName>
    <alternativeName>
        <fullName evidence="8">3-methyladenine DNA glycosidase</fullName>
    </alternativeName>
    <alternativeName>
        <fullName evidence="13">ADPG</fullName>
    </alternativeName>
    <alternativeName>
        <fullName evidence="12">N-methylpurine-DNA glycosylase</fullName>
    </alternativeName>
</protein>
<accession>A0A226F4C8</accession>
<organism evidence="15 16">
    <name type="scientific">Folsomia candida</name>
    <name type="common">Springtail</name>
    <dbReference type="NCBI Taxonomy" id="158441"/>
    <lineage>
        <taxon>Eukaryota</taxon>
        <taxon>Metazoa</taxon>
        <taxon>Ecdysozoa</taxon>
        <taxon>Arthropoda</taxon>
        <taxon>Hexapoda</taxon>
        <taxon>Collembola</taxon>
        <taxon>Entomobryomorpha</taxon>
        <taxon>Isotomoidea</taxon>
        <taxon>Isotomidae</taxon>
        <taxon>Proisotominae</taxon>
        <taxon>Folsomia</taxon>
    </lineage>
</organism>
<dbReference type="AlphaFoldDB" id="A0A226F4C8"/>
<dbReference type="Proteomes" id="UP000198287">
    <property type="component" value="Unassembled WGS sequence"/>
</dbReference>
<dbReference type="Pfam" id="PF02245">
    <property type="entry name" value="Pur_DNA_glyco"/>
    <property type="match status" value="1"/>
</dbReference>
<keyword evidence="7" id="KW-0234">DNA repair</keyword>
<evidence type="ECO:0000256" key="13">
    <source>
        <dbReference type="ARBA" id="ARBA00082988"/>
    </source>
</evidence>
<evidence type="ECO:0000313" key="15">
    <source>
        <dbReference type="EMBL" id="OXA64633.1"/>
    </source>
</evidence>
<dbReference type="SUPFAM" id="SSF50486">
    <property type="entry name" value="FMT C-terminal domain-like"/>
    <property type="match status" value="1"/>
</dbReference>
<reference evidence="15 16" key="1">
    <citation type="submission" date="2015-12" db="EMBL/GenBank/DDBJ databases">
        <title>The genome of Folsomia candida.</title>
        <authorList>
            <person name="Faddeeva A."/>
            <person name="Derks M.F."/>
            <person name="Anvar Y."/>
            <person name="Smit S."/>
            <person name="Van Straalen N."/>
            <person name="Roelofs D."/>
        </authorList>
    </citation>
    <scope>NUCLEOTIDE SEQUENCE [LARGE SCALE GENOMIC DNA]</scope>
    <source>
        <strain evidence="15 16">VU population</strain>
        <tissue evidence="15">Whole body</tissue>
    </source>
</reference>
<comment type="catalytic activity">
    <reaction evidence="1">
        <text>Hydrolysis of alkylated DNA, releasing 3-methyladenine, 3-methylguanine, 7-methylguanine and 7-methyladenine.</text>
        <dbReference type="EC" id="3.2.2.21"/>
    </reaction>
</comment>
<sequence length="348" mass="38889">MKRSARVAATAARAAVQELYEPSPTKIVKPKQSQNKSQIKASTKKANSTTTSEINKDATKAATTSRAVVEEDASPYFPPATAPLSKFFPQTKKSEAILTNDSTQKVVKNPLRLEREFFDQDAVPLCTALLGTVLCRKIASTGEILRGTIVEMEAYPGKEDKASQSFGGKRTARNEAMYMQPGTAYVYFTYGMYFCFNVSSRGDGSACLIRGIEPLEGYETMHHLRSIPTTKKKVDSGNDEQSNKEKKKLDTHQLANGPSKLCIAFDISRDKCDKIDMVTSDELWIETSRDLKFKNRDFEVALDKRIGIESAPPEARNRLWRFYVKDSWAESKAKIGELKKKAKLSQKI</sequence>